<dbReference type="RefSeq" id="WP_183386428.1">
    <property type="nucleotide sequence ID" value="NZ_JACHXM010000002.1"/>
</dbReference>
<comment type="caution">
    <text evidence="2">The sequence shown here is derived from an EMBL/GenBank/DDBJ whole genome shotgun (WGS) entry which is preliminary data.</text>
</comment>
<dbReference type="EMBL" id="JACHXM010000002">
    <property type="protein sequence ID" value="MBB3140019.1"/>
    <property type="molecule type" value="Genomic_DNA"/>
</dbReference>
<proteinExistence type="predicted"/>
<organism evidence="2 3">
    <name type="scientific">Halomonas organivorans</name>
    <dbReference type="NCBI Taxonomy" id="257772"/>
    <lineage>
        <taxon>Bacteria</taxon>
        <taxon>Pseudomonadati</taxon>
        <taxon>Pseudomonadota</taxon>
        <taxon>Gammaproteobacteria</taxon>
        <taxon>Oceanospirillales</taxon>
        <taxon>Halomonadaceae</taxon>
        <taxon>Halomonas</taxon>
    </lineage>
</organism>
<dbReference type="AlphaFoldDB" id="A0A7W5BWA9"/>
<gene>
    <name evidence="2" type="ORF">FHR96_000866</name>
</gene>
<keyword evidence="3" id="KW-1185">Reference proteome</keyword>
<protein>
    <recommendedName>
        <fullName evidence="1">Nucleotide modification associated domain-containing protein</fullName>
    </recommendedName>
</protein>
<feature type="domain" description="Nucleotide modification associated" evidence="1">
    <location>
        <begin position="2"/>
        <end position="265"/>
    </location>
</feature>
<dbReference type="InterPro" id="IPR041135">
    <property type="entry name" value="Nmad3"/>
</dbReference>
<evidence type="ECO:0000259" key="1">
    <source>
        <dbReference type="Pfam" id="PF18754"/>
    </source>
</evidence>
<reference evidence="2 3" key="1">
    <citation type="submission" date="2020-08" db="EMBL/GenBank/DDBJ databases">
        <title>Genomic Encyclopedia of Type Strains, Phase III (KMG-III): the genomes of soil and plant-associated and newly described type strains.</title>
        <authorList>
            <person name="Whitman W."/>
        </authorList>
    </citation>
    <scope>NUCLEOTIDE SEQUENCE [LARGE SCALE GENOMIC DNA]</scope>
    <source>
        <strain evidence="2 3">CECT 5995</strain>
    </source>
</reference>
<evidence type="ECO:0000313" key="3">
    <source>
        <dbReference type="Proteomes" id="UP000525987"/>
    </source>
</evidence>
<dbReference type="Proteomes" id="UP000525987">
    <property type="component" value="Unassembled WGS sequence"/>
</dbReference>
<accession>A0A7W5BWA9</accession>
<sequence>MKLILSRKGFDTSAGGVPNPILPDGRLLALPIPDARSVIPYRAITQQGEPLGPLVADLTRGRVSPDAGAHLDPDLHPGQLPRAPGWRPLFGQMASAQSHLRNQGVGPGDLFLFFGLFRDVERVDGRWRFVPASRPRHVLWGWLQVGEALALGERLPVGVEWAHEHPHCQRLDAPRNMLYIASPRLTIDRYAIGLPGAGIFTHYATRHCLTAPNAETVSAWELPAWFQPGEGRSPLTYHADPRRWRRRADRVALQAVARGQEFVLDGEQYPEAIPWARELIAGAGGAGHDATGDEEAG</sequence>
<dbReference type="Pfam" id="PF18754">
    <property type="entry name" value="Nmad3"/>
    <property type="match status" value="1"/>
</dbReference>
<evidence type="ECO:0000313" key="2">
    <source>
        <dbReference type="EMBL" id="MBB3140019.1"/>
    </source>
</evidence>
<name>A0A7W5BWA9_9GAMM</name>